<evidence type="ECO:0000313" key="2">
    <source>
        <dbReference type="Proteomes" id="UP000091857"/>
    </source>
</evidence>
<reference evidence="2" key="1">
    <citation type="journal article" date="2016" name="Nat. Biotechnol.">
        <title>Sequencing wild and cultivated cassava and related species reveals extensive interspecific hybridization and genetic diversity.</title>
        <authorList>
            <person name="Bredeson J.V."/>
            <person name="Lyons J.B."/>
            <person name="Prochnik S.E."/>
            <person name="Wu G.A."/>
            <person name="Ha C.M."/>
            <person name="Edsinger-Gonzales E."/>
            <person name="Grimwood J."/>
            <person name="Schmutz J."/>
            <person name="Rabbi I.Y."/>
            <person name="Egesi C."/>
            <person name="Nauluvula P."/>
            <person name="Lebot V."/>
            <person name="Ndunguru J."/>
            <person name="Mkamilo G."/>
            <person name="Bart R.S."/>
            <person name="Setter T.L."/>
            <person name="Gleadow R.M."/>
            <person name="Kulakow P."/>
            <person name="Ferguson M.E."/>
            <person name="Rounsley S."/>
            <person name="Rokhsar D.S."/>
        </authorList>
    </citation>
    <scope>NUCLEOTIDE SEQUENCE [LARGE SCALE GENOMIC DNA]</scope>
    <source>
        <strain evidence="2">cv. AM560-2</strain>
    </source>
</reference>
<evidence type="ECO:0000313" key="1">
    <source>
        <dbReference type="EMBL" id="KAG8662555.1"/>
    </source>
</evidence>
<accession>A0ACB7IEC8</accession>
<organism evidence="1 2">
    <name type="scientific">Manihot esculenta</name>
    <name type="common">Cassava</name>
    <name type="synonym">Jatropha manihot</name>
    <dbReference type="NCBI Taxonomy" id="3983"/>
    <lineage>
        <taxon>Eukaryota</taxon>
        <taxon>Viridiplantae</taxon>
        <taxon>Streptophyta</taxon>
        <taxon>Embryophyta</taxon>
        <taxon>Tracheophyta</taxon>
        <taxon>Spermatophyta</taxon>
        <taxon>Magnoliopsida</taxon>
        <taxon>eudicotyledons</taxon>
        <taxon>Gunneridae</taxon>
        <taxon>Pentapetalae</taxon>
        <taxon>rosids</taxon>
        <taxon>fabids</taxon>
        <taxon>Malpighiales</taxon>
        <taxon>Euphorbiaceae</taxon>
        <taxon>Crotonoideae</taxon>
        <taxon>Manihoteae</taxon>
        <taxon>Manihot</taxon>
    </lineage>
</organism>
<sequence>MEAHLDALDLWEAVEKDYEIKNHKEKKTKKSKAKNCLFSIVSNTIFTRIMPLKTTKEFELQRMKESKTTKEYSERLLDIVNKVRLLDTTFDDSIIIQKNKSENSKEYPLCKHCGKTNHSPFKYWRRPDAKCKKCNQLGHEAVICKNKKQEAYAQVVDQDEEDQIFVATCFSTGCNSECWLIDIGCTNHMTYDKTLFKDLNLTEITKVRIGNGVYIPAKGKGTIVIITTSGIKTISEIFCV</sequence>
<keyword evidence="2" id="KW-1185">Reference proteome</keyword>
<comment type="caution">
    <text evidence="1">The sequence shown here is derived from an EMBL/GenBank/DDBJ whole genome shotgun (WGS) entry which is preliminary data.</text>
</comment>
<name>A0ACB7IEC8_MANES</name>
<dbReference type="EMBL" id="CM004387">
    <property type="protein sequence ID" value="KAG8662555.1"/>
    <property type="molecule type" value="Genomic_DNA"/>
</dbReference>
<dbReference type="Proteomes" id="UP000091857">
    <property type="component" value="Chromosome 1"/>
</dbReference>
<protein>
    <submittedName>
        <fullName evidence="1">Uncharacterized protein</fullName>
    </submittedName>
</protein>
<gene>
    <name evidence="1" type="ORF">MANES_01G123701v8</name>
</gene>
<proteinExistence type="predicted"/>